<proteinExistence type="predicted"/>
<dbReference type="AlphaFoldDB" id="A0A1R0Y711"/>
<gene>
    <name evidence="2" type="ORF">BSK52_05885</name>
</gene>
<feature type="domain" description="Helix-turn-helix" evidence="1">
    <location>
        <begin position="12"/>
        <end position="59"/>
    </location>
</feature>
<dbReference type="InterPro" id="IPR041657">
    <property type="entry name" value="HTH_17"/>
</dbReference>
<name>A0A1R0Y711_9BACL</name>
<accession>A0A1R0Y711</accession>
<dbReference type="Pfam" id="PF12728">
    <property type="entry name" value="HTH_17"/>
    <property type="match status" value="1"/>
</dbReference>
<dbReference type="Proteomes" id="UP000187439">
    <property type="component" value="Unassembled WGS sequence"/>
</dbReference>
<evidence type="ECO:0000259" key="1">
    <source>
        <dbReference type="Pfam" id="PF12728"/>
    </source>
</evidence>
<organism evidence="2 3">
    <name type="scientific">Paenibacillus odorifer</name>
    <dbReference type="NCBI Taxonomy" id="189426"/>
    <lineage>
        <taxon>Bacteria</taxon>
        <taxon>Bacillati</taxon>
        <taxon>Bacillota</taxon>
        <taxon>Bacilli</taxon>
        <taxon>Bacillales</taxon>
        <taxon>Paenibacillaceae</taxon>
        <taxon>Paenibacillus</taxon>
    </lineage>
</organism>
<reference evidence="2 3" key="1">
    <citation type="submission" date="2016-10" db="EMBL/GenBank/DDBJ databases">
        <title>Paenibacillus species isolates.</title>
        <authorList>
            <person name="Beno S.M."/>
        </authorList>
    </citation>
    <scope>NUCLEOTIDE SEQUENCE [LARGE SCALE GENOMIC DNA]</scope>
    <source>
        <strain evidence="2 3">FSL H7-0710</strain>
    </source>
</reference>
<sequence length="63" mass="7066">MESTINIKPTAVMSVADIQQALGIGRRQAYELVHSGKFHTVKAGRRILVSSEVFYTWMTQPTD</sequence>
<evidence type="ECO:0000313" key="3">
    <source>
        <dbReference type="Proteomes" id="UP000187439"/>
    </source>
</evidence>
<dbReference type="EMBL" id="MPTC01000003">
    <property type="protein sequence ID" value="OMD43133.1"/>
    <property type="molecule type" value="Genomic_DNA"/>
</dbReference>
<protein>
    <submittedName>
        <fullName evidence="2">Excisionase</fullName>
    </submittedName>
</protein>
<evidence type="ECO:0000313" key="2">
    <source>
        <dbReference type="EMBL" id="OMD43133.1"/>
    </source>
</evidence>
<comment type="caution">
    <text evidence="2">The sequence shown here is derived from an EMBL/GenBank/DDBJ whole genome shotgun (WGS) entry which is preliminary data.</text>
</comment>